<keyword evidence="1 3" id="KW-0547">Nucleotide-binding</keyword>
<feature type="domain" description="Protein kinase" evidence="6">
    <location>
        <begin position="75"/>
        <end position="337"/>
    </location>
</feature>
<keyword evidence="4" id="KW-0808">Transferase</keyword>
<name>A0A6G0X694_9STRA</name>
<dbReference type="EMBL" id="VJMJ01000098">
    <property type="protein sequence ID" value="KAF0735388.1"/>
    <property type="molecule type" value="Genomic_DNA"/>
</dbReference>
<comment type="caution">
    <text evidence="7">The sequence shown here is derived from an EMBL/GenBank/DDBJ whole genome shotgun (WGS) entry which is preliminary data.</text>
</comment>
<reference evidence="7 8" key="1">
    <citation type="submission" date="2019-07" db="EMBL/GenBank/DDBJ databases">
        <title>Genomics analysis of Aphanomyces spp. identifies a new class of oomycete effector associated with host adaptation.</title>
        <authorList>
            <person name="Gaulin E."/>
        </authorList>
    </citation>
    <scope>NUCLEOTIDE SEQUENCE [LARGE SCALE GENOMIC DNA]</scope>
    <source>
        <strain evidence="7 8">ATCC 201684</strain>
    </source>
</reference>
<comment type="similarity">
    <text evidence="4">Belongs to the protein kinase superfamily.</text>
</comment>
<evidence type="ECO:0000256" key="1">
    <source>
        <dbReference type="ARBA" id="ARBA00022741"/>
    </source>
</evidence>
<evidence type="ECO:0000313" key="7">
    <source>
        <dbReference type="EMBL" id="KAF0735388.1"/>
    </source>
</evidence>
<feature type="region of interest" description="Disordered" evidence="5">
    <location>
        <begin position="370"/>
        <end position="406"/>
    </location>
</feature>
<evidence type="ECO:0000256" key="5">
    <source>
        <dbReference type="SAM" id="MobiDB-lite"/>
    </source>
</evidence>
<feature type="binding site" evidence="3">
    <location>
        <position position="105"/>
    </location>
    <ligand>
        <name>ATP</name>
        <dbReference type="ChEBI" id="CHEBI:30616"/>
    </ligand>
</feature>
<protein>
    <recommendedName>
        <fullName evidence="6">Protein kinase domain-containing protein</fullName>
    </recommendedName>
</protein>
<dbReference type="InterPro" id="IPR000719">
    <property type="entry name" value="Prot_kinase_dom"/>
</dbReference>
<dbReference type="FunFam" id="1.10.510.10:FF:000571">
    <property type="entry name" value="Maternal embryonic leucine zipper kinase"/>
    <property type="match status" value="1"/>
</dbReference>
<evidence type="ECO:0000259" key="6">
    <source>
        <dbReference type="PROSITE" id="PS50011"/>
    </source>
</evidence>
<dbReference type="PANTHER" id="PTHR24347">
    <property type="entry name" value="SERINE/THREONINE-PROTEIN KINASE"/>
    <property type="match status" value="1"/>
</dbReference>
<proteinExistence type="inferred from homology"/>
<dbReference type="GO" id="GO:0004674">
    <property type="term" value="F:protein serine/threonine kinase activity"/>
    <property type="evidence" value="ECO:0007669"/>
    <property type="project" value="UniProtKB-KW"/>
</dbReference>
<dbReference type="AlphaFoldDB" id="A0A6G0X694"/>
<dbReference type="InterPro" id="IPR011009">
    <property type="entry name" value="Kinase-like_dom_sf"/>
</dbReference>
<dbReference type="PROSITE" id="PS00108">
    <property type="entry name" value="PROTEIN_KINASE_ST"/>
    <property type="match status" value="1"/>
</dbReference>
<evidence type="ECO:0000313" key="8">
    <source>
        <dbReference type="Proteomes" id="UP000481153"/>
    </source>
</evidence>
<dbReference type="InterPro" id="IPR017441">
    <property type="entry name" value="Protein_kinase_ATP_BS"/>
</dbReference>
<keyword evidence="4" id="KW-0723">Serine/threonine-protein kinase</keyword>
<keyword evidence="8" id="KW-1185">Reference proteome</keyword>
<dbReference type="CDD" id="cd05117">
    <property type="entry name" value="STKc_CAMK"/>
    <property type="match status" value="1"/>
</dbReference>
<dbReference type="PROSITE" id="PS50011">
    <property type="entry name" value="PROTEIN_KINASE_DOM"/>
    <property type="match status" value="1"/>
</dbReference>
<dbReference type="Pfam" id="PF00069">
    <property type="entry name" value="Pkinase"/>
    <property type="match status" value="1"/>
</dbReference>
<dbReference type="SMART" id="SM00220">
    <property type="entry name" value="S_TKc"/>
    <property type="match status" value="1"/>
</dbReference>
<dbReference type="Proteomes" id="UP000481153">
    <property type="component" value="Unassembled WGS sequence"/>
</dbReference>
<dbReference type="SUPFAM" id="SSF56112">
    <property type="entry name" value="Protein kinase-like (PK-like)"/>
    <property type="match status" value="1"/>
</dbReference>
<evidence type="ECO:0000256" key="4">
    <source>
        <dbReference type="RuleBase" id="RU000304"/>
    </source>
</evidence>
<dbReference type="Gene3D" id="1.10.510.10">
    <property type="entry name" value="Transferase(Phosphotransferase) domain 1"/>
    <property type="match status" value="1"/>
</dbReference>
<evidence type="ECO:0000256" key="2">
    <source>
        <dbReference type="ARBA" id="ARBA00022840"/>
    </source>
</evidence>
<dbReference type="PROSITE" id="PS00107">
    <property type="entry name" value="PROTEIN_KINASE_ATP"/>
    <property type="match status" value="1"/>
</dbReference>
<feature type="compositionally biased region" description="Polar residues" evidence="5">
    <location>
        <begin position="1"/>
        <end position="11"/>
    </location>
</feature>
<keyword evidence="2 3" id="KW-0067">ATP-binding</keyword>
<dbReference type="InterPro" id="IPR008271">
    <property type="entry name" value="Ser/Thr_kinase_AS"/>
</dbReference>
<accession>A0A6G0X694</accession>
<feature type="region of interest" description="Disordered" evidence="5">
    <location>
        <begin position="1"/>
        <end position="28"/>
    </location>
</feature>
<sequence length="406" mass="45347">MGTTTSSSQPNGVGETTKPTRRKTPTSLPALLDPFELEVNAMILNDDSALPIPAPVEDDALSRGHQRGRVEDYYKVEATPLGRGHYATVWRGECRQTHQPVAIKKIKRALTDETRVRAEISALRRIQRHPHIVTLLDVFETPREVVLVMELCTGGELFERLASRGPYSEMDCVRHVRHLAEAVAFMHANNIVHRDLKPENILLSTPDDAVATIKIADFGLAKLNTTTMKTKCGTWGYSAPEMMSGGSTAAFGYDAKVDSWSLGTILYILLCGFHPFDPQGNRSDNDMMAAIKQCKYDFEDNAWQGLSAQSKDLIRHLLVLDPTERYSMSDLLRHPWITGQAGVEIPIGPLSPTIHTDLARFHLRSKERMLSYEEDETEERSKQGTSRSSPDFTRSSKDSSENVPSK</sequence>
<organism evidence="7 8">
    <name type="scientific">Aphanomyces euteiches</name>
    <dbReference type="NCBI Taxonomy" id="100861"/>
    <lineage>
        <taxon>Eukaryota</taxon>
        <taxon>Sar</taxon>
        <taxon>Stramenopiles</taxon>
        <taxon>Oomycota</taxon>
        <taxon>Saprolegniomycetes</taxon>
        <taxon>Saprolegniales</taxon>
        <taxon>Verrucalvaceae</taxon>
        <taxon>Aphanomyces</taxon>
    </lineage>
</organism>
<evidence type="ECO:0000256" key="3">
    <source>
        <dbReference type="PROSITE-ProRule" id="PRU10141"/>
    </source>
</evidence>
<keyword evidence="4" id="KW-0418">Kinase</keyword>
<feature type="compositionally biased region" description="Polar residues" evidence="5">
    <location>
        <begin position="383"/>
        <end position="393"/>
    </location>
</feature>
<dbReference type="VEuPathDB" id="FungiDB:AeMF1_014119"/>
<gene>
    <name evidence="7" type="ORF">Ae201684_008080</name>
</gene>
<dbReference type="GO" id="GO:0005524">
    <property type="term" value="F:ATP binding"/>
    <property type="evidence" value="ECO:0007669"/>
    <property type="project" value="UniProtKB-UniRule"/>
</dbReference>